<dbReference type="InterPro" id="IPR012318">
    <property type="entry name" value="HTH_CRP"/>
</dbReference>
<dbReference type="InterPro" id="IPR014710">
    <property type="entry name" value="RmlC-like_jellyroll"/>
</dbReference>
<accession>A0ABR7MTC7</accession>
<dbReference type="CDD" id="cd00038">
    <property type="entry name" value="CAP_ED"/>
    <property type="match status" value="1"/>
</dbReference>
<dbReference type="Pfam" id="PF13545">
    <property type="entry name" value="HTH_Crp_2"/>
    <property type="match status" value="1"/>
</dbReference>
<organism evidence="6 7">
    <name type="scientific">Jutongia hominis</name>
    <dbReference type="NCBI Taxonomy" id="2763664"/>
    <lineage>
        <taxon>Bacteria</taxon>
        <taxon>Bacillati</taxon>
        <taxon>Bacillota</taxon>
        <taxon>Clostridia</taxon>
        <taxon>Lachnospirales</taxon>
        <taxon>Lachnospiraceae</taxon>
        <taxon>Jutongia</taxon>
    </lineage>
</organism>
<dbReference type="InterPro" id="IPR018490">
    <property type="entry name" value="cNMP-bd_dom_sf"/>
</dbReference>
<dbReference type="EMBL" id="JACRSW010000015">
    <property type="protein sequence ID" value="MBC8556978.1"/>
    <property type="molecule type" value="Genomic_DNA"/>
</dbReference>
<feature type="domain" description="Cyclic nucleotide-binding" evidence="4">
    <location>
        <begin position="5"/>
        <end position="103"/>
    </location>
</feature>
<dbReference type="Gene3D" id="2.60.120.10">
    <property type="entry name" value="Jelly Rolls"/>
    <property type="match status" value="1"/>
</dbReference>
<gene>
    <name evidence="6" type="ORF">H8700_04570</name>
</gene>
<keyword evidence="1" id="KW-0805">Transcription regulation</keyword>
<proteinExistence type="predicted"/>
<keyword evidence="2" id="KW-0238">DNA-binding</keyword>
<evidence type="ECO:0000313" key="7">
    <source>
        <dbReference type="Proteomes" id="UP000637513"/>
    </source>
</evidence>
<dbReference type="InterPro" id="IPR036390">
    <property type="entry name" value="WH_DNA-bd_sf"/>
</dbReference>
<keyword evidence="7" id="KW-1185">Reference proteome</keyword>
<dbReference type="PROSITE" id="PS51063">
    <property type="entry name" value="HTH_CRP_2"/>
    <property type="match status" value="1"/>
</dbReference>
<comment type="caution">
    <text evidence="6">The sequence shown here is derived from an EMBL/GenBank/DDBJ whole genome shotgun (WGS) entry which is preliminary data.</text>
</comment>
<evidence type="ECO:0000256" key="2">
    <source>
        <dbReference type="ARBA" id="ARBA00023125"/>
    </source>
</evidence>
<dbReference type="Proteomes" id="UP000637513">
    <property type="component" value="Unassembled WGS sequence"/>
</dbReference>
<dbReference type="SUPFAM" id="SSF46785">
    <property type="entry name" value="Winged helix' DNA-binding domain"/>
    <property type="match status" value="1"/>
</dbReference>
<evidence type="ECO:0000313" key="6">
    <source>
        <dbReference type="EMBL" id="MBC8556978.1"/>
    </source>
</evidence>
<feature type="domain" description="HTH crp-type" evidence="5">
    <location>
        <begin position="146"/>
        <end position="213"/>
    </location>
</feature>
<protein>
    <submittedName>
        <fullName evidence="6">Crp/Fnr family transcriptional regulator</fullName>
    </submittedName>
</protein>
<dbReference type="SUPFAM" id="SSF51206">
    <property type="entry name" value="cAMP-binding domain-like"/>
    <property type="match status" value="1"/>
</dbReference>
<evidence type="ECO:0000256" key="1">
    <source>
        <dbReference type="ARBA" id="ARBA00023015"/>
    </source>
</evidence>
<evidence type="ECO:0000259" key="4">
    <source>
        <dbReference type="PROSITE" id="PS50042"/>
    </source>
</evidence>
<dbReference type="InterPro" id="IPR000595">
    <property type="entry name" value="cNMP-bd_dom"/>
</dbReference>
<dbReference type="PROSITE" id="PS50042">
    <property type="entry name" value="CNMP_BINDING_3"/>
    <property type="match status" value="1"/>
</dbReference>
<dbReference type="Pfam" id="PF00027">
    <property type="entry name" value="cNMP_binding"/>
    <property type="match status" value="1"/>
</dbReference>
<evidence type="ECO:0000259" key="5">
    <source>
        <dbReference type="PROSITE" id="PS51063"/>
    </source>
</evidence>
<evidence type="ECO:0000256" key="3">
    <source>
        <dbReference type="ARBA" id="ARBA00023163"/>
    </source>
</evidence>
<reference evidence="6 7" key="1">
    <citation type="submission" date="2020-08" db="EMBL/GenBank/DDBJ databases">
        <title>Genome public.</title>
        <authorList>
            <person name="Liu C."/>
            <person name="Sun Q."/>
        </authorList>
    </citation>
    <scope>NUCLEOTIDE SEQUENCE [LARGE SCALE GENOMIC DNA]</scope>
    <source>
        <strain evidence="6 7">BX3</strain>
    </source>
</reference>
<name>A0ABR7MTC7_9FIRM</name>
<keyword evidence="3" id="KW-0804">Transcription</keyword>
<sequence length="220" mass="25228">MTTPLWKGLKEEEIEAILPCLRSEEKFIKKGEFVYRMGDPISSLGVLLQGKLSIEHDDLWGNKTILSMITPGNIFAETYACVPGEPLMVNIVAIEDSRILCLNMLHLLTTCERSCPHHNKLIRNLLAILAQKNLHLSRRSFHTAAKTIRARLLSYLSYEASRQGSLSFDIPFNRQQLADYLNLDRSALSNELSKMQKEQIIICHRNHFLLHTDSFDEMDF</sequence>